<dbReference type="Pfam" id="PF11726">
    <property type="entry name" value="YagK_YfjJ_C"/>
    <property type="match status" value="1"/>
</dbReference>
<gene>
    <name evidence="2" type="ORF">DI392_18410</name>
</gene>
<proteinExistence type="predicted"/>
<sequence length="223" mass="26235">MSNHLIHQGSLFNGLPVNTNYSLITRYLEQTHKVLNNALSEHPRSFIFTVLLRLPNDTDNDLNLERMITRFIEGFKRRLQRSIVRRKNKGYRVHATSVRYAWCREQDSSNHQHYHVFFLLNGQTYHRLGDYSYENKHHLRYMVADAWAKALGMSIEDNKGLVEFPGRPVMLNIQDITSTRRYCKYVGREANGYESVFYWMSYLAKVDTKQSGNGFRSFGSSMH</sequence>
<accession>A0A2U3B565</accession>
<dbReference type="OrthoDB" id="5701642at2"/>
<protein>
    <recommendedName>
        <fullName evidence="1">YagK/YfjJ C-terminal domain-containing protein</fullName>
    </recommendedName>
</protein>
<name>A0A2U3B565_9VIBR</name>
<dbReference type="EMBL" id="QFWT01000014">
    <property type="protein sequence ID" value="PWI31855.1"/>
    <property type="molecule type" value="Genomic_DNA"/>
</dbReference>
<dbReference type="AlphaFoldDB" id="A0A2U3B565"/>
<dbReference type="Proteomes" id="UP000245362">
    <property type="component" value="Unassembled WGS sequence"/>
</dbReference>
<dbReference type="InterPro" id="IPR057271">
    <property type="entry name" value="YagK_YfjJ_C"/>
</dbReference>
<organism evidence="2 3">
    <name type="scientific">Vibrio albus</name>
    <dbReference type="NCBI Taxonomy" id="2200953"/>
    <lineage>
        <taxon>Bacteria</taxon>
        <taxon>Pseudomonadati</taxon>
        <taxon>Pseudomonadota</taxon>
        <taxon>Gammaproteobacteria</taxon>
        <taxon>Vibrionales</taxon>
        <taxon>Vibrionaceae</taxon>
        <taxon>Vibrio</taxon>
    </lineage>
</organism>
<reference evidence="2 3" key="1">
    <citation type="submission" date="2018-05" db="EMBL/GenBank/DDBJ databases">
        <title>Vibrio limimaris sp. nov., isolated from marine sediment.</title>
        <authorList>
            <person name="Li C.-M."/>
        </authorList>
    </citation>
    <scope>NUCLEOTIDE SEQUENCE [LARGE SCALE GENOMIC DNA]</scope>
    <source>
        <strain evidence="2 3">E4404</strain>
    </source>
</reference>
<feature type="domain" description="YagK/YfjJ C-terminal" evidence="1">
    <location>
        <begin position="39"/>
        <end position="221"/>
    </location>
</feature>
<keyword evidence="3" id="KW-1185">Reference proteome</keyword>
<evidence type="ECO:0000259" key="1">
    <source>
        <dbReference type="Pfam" id="PF11726"/>
    </source>
</evidence>
<evidence type="ECO:0000313" key="2">
    <source>
        <dbReference type="EMBL" id="PWI31855.1"/>
    </source>
</evidence>
<evidence type="ECO:0000313" key="3">
    <source>
        <dbReference type="Proteomes" id="UP000245362"/>
    </source>
</evidence>
<comment type="caution">
    <text evidence="2">The sequence shown here is derived from an EMBL/GenBank/DDBJ whole genome shotgun (WGS) entry which is preliminary data.</text>
</comment>
<dbReference type="RefSeq" id="WP_109321158.1">
    <property type="nucleotide sequence ID" value="NZ_QFWT01000014.1"/>
</dbReference>